<dbReference type="InterPro" id="IPR050488">
    <property type="entry name" value="Ig_Fc_receptor"/>
</dbReference>
<evidence type="ECO:0000259" key="4">
    <source>
        <dbReference type="PROSITE" id="PS50835"/>
    </source>
</evidence>
<evidence type="ECO:0000256" key="3">
    <source>
        <dbReference type="SAM" id="Phobius"/>
    </source>
</evidence>
<keyword evidence="3" id="KW-0812">Transmembrane</keyword>
<feature type="transmembrane region" description="Helical" evidence="3">
    <location>
        <begin position="200"/>
        <end position="224"/>
    </location>
</feature>
<evidence type="ECO:0000313" key="5">
    <source>
        <dbReference type="Ensembl" id="ENSMAMP00000052899.1"/>
    </source>
</evidence>
<proteinExistence type="predicted"/>
<keyword evidence="3" id="KW-0472">Membrane</keyword>
<dbReference type="PROSITE" id="PS50835">
    <property type="entry name" value="IG_LIKE"/>
    <property type="match status" value="1"/>
</dbReference>
<organism evidence="5 6">
    <name type="scientific">Mastacembelus armatus</name>
    <name type="common">zig-zag eel</name>
    <dbReference type="NCBI Taxonomy" id="205130"/>
    <lineage>
        <taxon>Eukaryota</taxon>
        <taxon>Metazoa</taxon>
        <taxon>Chordata</taxon>
        <taxon>Craniata</taxon>
        <taxon>Vertebrata</taxon>
        <taxon>Euteleostomi</taxon>
        <taxon>Actinopterygii</taxon>
        <taxon>Neopterygii</taxon>
        <taxon>Teleostei</taxon>
        <taxon>Neoteleostei</taxon>
        <taxon>Acanthomorphata</taxon>
        <taxon>Anabantaria</taxon>
        <taxon>Synbranchiformes</taxon>
        <taxon>Mastacembelidae</taxon>
        <taxon>Mastacembelus</taxon>
    </lineage>
</organism>
<reference evidence="5" key="2">
    <citation type="submission" date="2025-09" db="UniProtKB">
        <authorList>
            <consortium name="Ensembl"/>
        </authorList>
    </citation>
    <scope>IDENTIFICATION</scope>
</reference>
<dbReference type="GO" id="GO:0009897">
    <property type="term" value="C:external side of plasma membrane"/>
    <property type="evidence" value="ECO:0007669"/>
    <property type="project" value="TreeGrafter"/>
</dbReference>
<dbReference type="InParanoid" id="A0A7N8XND6"/>
<dbReference type="Pfam" id="PF13895">
    <property type="entry name" value="Ig_2"/>
    <property type="match status" value="1"/>
</dbReference>
<evidence type="ECO:0000256" key="1">
    <source>
        <dbReference type="ARBA" id="ARBA00022729"/>
    </source>
</evidence>
<dbReference type="InterPro" id="IPR013783">
    <property type="entry name" value="Ig-like_fold"/>
</dbReference>
<dbReference type="InterPro" id="IPR003599">
    <property type="entry name" value="Ig_sub"/>
</dbReference>
<accession>A0A7N8XND6</accession>
<dbReference type="AlphaFoldDB" id="A0A7N8XND6"/>
<feature type="domain" description="Ig-like" evidence="4">
    <location>
        <begin position="2"/>
        <end position="100"/>
    </location>
</feature>
<dbReference type="GO" id="GO:0004888">
    <property type="term" value="F:transmembrane signaling receptor activity"/>
    <property type="evidence" value="ECO:0007669"/>
    <property type="project" value="TreeGrafter"/>
</dbReference>
<evidence type="ECO:0000256" key="2">
    <source>
        <dbReference type="ARBA" id="ARBA00023157"/>
    </source>
</evidence>
<dbReference type="PANTHER" id="PTHR11481:SF64">
    <property type="entry name" value="FC RECEPTOR-LIKE PROTEIN 4"/>
    <property type="match status" value="1"/>
</dbReference>
<dbReference type="PANTHER" id="PTHR11481">
    <property type="entry name" value="IMMUNOGLOBULIN FC RECEPTOR"/>
    <property type="match status" value="1"/>
</dbReference>
<dbReference type="Gene3D" id="2.60.40.10">
    <property type="entry name" value="Immunoglobulins"/>
    <property type="match status" value="2"/>
</dbReference>
<keyword evidence="1" id="KW-0732">Signal</keyword>
<sequence>KPQQSLCVIILTSTLSISPSRLQFFRYDEISLSCRASANCSSWVVKRNTSAKMAQPCQYGWAVPSGSSCKIETAYPSDTGVYWCESEHGQRSNSINITVTGKVVILESPVVPVMEGDKVTLRCSYKEEEQYSPTSYFSADFYKDDVFIGTEAAGQKILPAVSKSDEGFYKCAHPSKGESLQSWRADLHPPPPPPPVVMSLLKLVCTILLFVLYTFIMVVCIYIYRKWARGKSTSKHPSDRRICRRQSRQ</sequence>
<dbReference type="InterPro" id="IPR036179">
    <property type="entry name" value="Ig-like_dom_sf"/>
</dbReference>
<dbReference type="Ensembl" id="ENSMAMT00000056048.1">
    <property type="protein sequence ID" value="ENSMAMP00000052899.1"/>
    <property type="gene ID" value="ENSMAMG00000026267.1"/>
</dbReference>
<keyword evidence="6" id="KW-1185">Reference proteome</keyword>
<dbReference type="GO" id="GO:0007166">
    <property type="term" value="P:cell surface receptor signaling pathway"/>
    <property type="evidence" value="ECO:0007669"/>
    <property type="project" value="TreeGrafter"/>
</dbReference>
<keyword evidence="3" id="KW-1133">Transmembrane helix</keyword>
<dbReference type="SMART" id="SM00409">
    <property type="entry name" value="IG"/>
    <property type="match status" value="2"/>
</dbReference>
<protein>
    <recommendedName>
        <fullName evidence="4">Ig-like domain-containing protein</fullName>
    </recommendedName>
</protein>
<keyword evidence="2" id="KW-1015">Disulfide bond</keyword>
<dbReference type="GeneTree" id="ENSGT00940000163711"/>
<reference evidence="5" key="1">
    <citation type="submission" date="2025-08" db="UniProtKB">
        <authorList>
            <consortium name="Ensembl"/>
        </authorList>
    </citation>
    <scope>IDENTIFICATION</scope>
</reference>
<evidence type="ECO:0000313" key="6">
    <source>
        <dbReference type="Proteomes" id="UP000261640"/>
    </source>
</evidence>
<dbReference type="SUPFAM" id="SSF48726">
    <property type="entry name" value="Immunoglobulin"/>
    <property type="match status" value="2"/>
</dbReference>
<name>A0A7N8XND6_9TELE</name>
<dbReference type="Proteomes" id="UP000261640">
    <property type="component" value="Unplaced"/>
</dbReference>
<dbReference type="InterPro" id="IPR007110">
    <property type="entry name" value="Ig-like_dom"/>
</dbReference>
<dbReference type="GO" id="GO:0006955">
    <property type="term" value="P:immune response"/>
    <property type="evidence" value="ECO:0007669"/>
    <property type="project" value="TreeGrafter"/>
</dbReference>